<protein>
    <submittedName>
        <fullName evidence="2">Uncharacterized protein</fullName>
    </submittedName>
</protein>
<proteinExistence type="predicted"/>
<dbReference type="EMBL" id="PFLC01000024">
    <property type="protein sequence ID" value="PIY62892.1"/>
    <property type="molecule type" value="Genomic_DNA"/>
</dbReference>
<reference evidence="3" key="1">
    <citation type="submission" date="2017-09" db="EMBL/GenBank/DDBJ databases">
        <title>Depth-based differentiation of microbial function through sediment-hosted aquifers and enrichment of novel symbionts in the deep terrestrial subsurface.</title>
        <authorList>
            <person name="Probst A.J."/>
            <person name="Ladd B."/>
            <person name="Jarett J.K."/>
            <person name="Geller-Mcgrath D.E."/>
            <person name="Sieber C.M.K."/>
            <person name="Emerson J.B."/>
            <person name="Anantharaman K."/>
            <person name="Thomas B.C."/>
            <person name="Malmstrom R."/>
            <person name="Stieglmeier M."/>
            <person name="Klingl A."/>
            <person name="Woyke T."/>
            <person name="Ryan C.M."/>
            <person name="Banfield J.F."/>
        </authorList>
    </citation>
    <scope>NUCLEOTIDE SEQUENCE [LARGE SCALE GENOMIC DNA]</scope>
</reference>
<evidence type="ECO:0000256" key="1">
    <source>
        <dbReference type="SAM" id="MobiDB-lite"/>
    </source>
</evidence>
<gene>
    <name evidence="2" type="ORF">COY93_01835</name>
</gene>
<organism evidence="2 3">
    <name type="scientific">Candidatus Uhrbacteria bacterium CG_4_10_14_0_8_um_filter_58_22</name>
    <dbReference type="NCBI Taxonomy" id="1975029"/>
    <lineage>
        <taxon>Bacteria</taxon>
        <taxon>Candidatus Uhriibacteriota</taxon>
    </lineage>
</organism>
<sequence>MSSGRTGLRRMPSAARVGPLRRRSALTLGVRPSPAGSGPSPDASEVAAGGIRRGDRIGLRHVRTGRDRIVDPGSEAGMTIFLIYRRPGPDPEPKNRTVPALDPGQT</sequence>
<feature type="compositionally biased region" description="Low complexity" evidence="1">
    <location>
        <begin position="32"/>
        <end position="44"/>
    </location>
</feature>
<name>A0A2M7QAC9_9BACT</name>
<dbReference type="Proteomes" id="UP000230973">
    <property type="component" value="Unassembled WGS sequence"/>
</dbReference>
<feature type="region of interest" description="Disordered" evidence="1">
    <location>
        <begin position="1"/>
        <end position="51"/>
    </location>
</feature>
<comment type="caution">
    <text evidence="2">The sequence shown here is derived from an EMBL/GenBank/DDBJ whole genome shotgun (WGS) entry which is preliminary data.</text>
</comment>
<evidence type="ECO:0000313" key="2">
    <source>
        <dbReference type="EMBL" id="PIY62892.1"/>
    </source>
</evidence>
<dbReference type="AlphaFoldDB" id="A0A2M7QAC9"/>
<accession>A0A2M7QAC9</accession>
<evidence type="ECO:0000313" key="3">
    <source>
        <dbReference type="Proteomes" id="UP000230973"/>
    </source>
</evidence>
<feature type="region of interest" description="Disordered" evidence="1">
    <location>
        <begin position="85"/>
        <end position="106"/>
    </location>
</feature>